<accession>A0A9Q5I354</accession>
<keyword evidence="8 16" id="KW-0808">Transferase</keyword>
<dbReference type="CDD" id="cd16491">
    <property type="entry name" value="RING-CH-C4HC3_LTN1"/>
    <property type="match status" value="1"/>
</dbReference>
<dbReference type="InterPro" id="IPR054478">
    <property type="entry name" value="LTN1_UBC"/>
</dbReference>
<dbReference type="EMBL" id="LNZH02000116">
    <property type="protein sequence ID" value="OCB90835.1"/>
    <property type="molecule type" value="Genomic_DNA"/>
</dbReference>
<evidence type="ECO:0000256" key="4">
    <source>
        <dbReference type="ARBA" id="ARBA00007997"/>
    </source>
</evidence>
<dbReference type="GO" id="GO:0072344">
    <property type="term" value="P:rescue of stalled ribosome"/>
    <property type="evidence" value="ECO:0007669"/>
    <property type="project" value="UniProtKB-UniRule"/>
</dbReference>
<dbReference type="InterPro" id="IPR054476">
    <property type="entry name" value="Ltn1_N"/>
</dbReference>
<dbReference type="GO" id="GO:0043023">
    <property type="term" value="F:ribosomal large subunit binding"/>
    <property type="evidence" value="ECO:0007669"/>
    <property type="project" value="TreeGrafter"/>
</dbReference>
<dbReference type="SMART" id="SM00744">
    <property type="entry name" value="RINGv"/>
    <property type="match status" value="1"/>
</dbReference>
<dbReference type="Pfam" id="PF23009">
    <property type="entry name" value="UBC_like"/>
    <property type="match status" value="1"/>
</dbReference>
<comment type="function">
    <text evidence="14">E3 ubiquitin-protein ligase component of the ribosome quality control complex (RQC), a ribosome-associated complex that mediates ubiquitination and extraction of incompletely synthesized nascent chains for proteasomal degradation. Mediates ubiquitination of proteins derived from mRNAs lacking stop codons (non-stop proteins) and other translation arrest products induced by poly-lysine sequences and tandem rare codons. Ubiquitination leads to CDC48 recruitment for extraction and degradation of the incomplete translation product. May indirectly play a role in chromatin function and transcription.</text>
</comment>
<dbReference type="InterPro" id="IPR039804">
    <property type="entry name" value="RING-CH-C4HC3_LTN1"/>
</dbReference>
<keyword evidence="20" id="KW-1185">Reference proteome</keyword>
<reference evidence="19" key="1">
    <citation type="submission" date="2016-06" db="EMBL/GenBank/DDBJ databases">
        <title>Draft Genome sequence of the fungus Inonotus baumii.</title>
        <authorList>
            <person name="Zhu H."/>
            <person name="Lin W."/>
        </authorList>
    </citation>
    <scope>NUCLEOTIDE SEQUENCE</scope>
    <source>
        <strain evidence="19">821</strain>
    </source>
</reference>
<dbReference type="InterPro" id="IPR001841">
    <property type="entry name" value="Znf_RING"/>
</dbReference>
<gene>
    <name evidence="19" type="ORF">A7U60_g1945</name>
</gene>
<feature type="domain" description="RING-type" evidence="18">
    <location>
        <begin position="1738"/>
        <end position="1785"/>
    </location>
</feature>
<comment type="function">
    <text evidence="16">E3 ubiquitin-protein ligase. Component of the ribosome quality control complex (RQC), a ribosome-associated complex that mediates ubiquitination and extraction of incompletely synthesized nascent chains for proteasomal degradation.</text>
</comment>
<comment type="pathway">
    <text evidence="3 16">Protein modification; protein ubiquitination.</text>
</comment>
<evidence type="ECO:0000256" key="15">
    <source>
        <dbReference type="PROSITE-ProRule" id="PRU00175"/>
    </source>
</evidence>
<keyword evidence="10" id="KW-0677">Repeat</keyword>
<dbReference type="Pfam" id="PF13639">
    <property type="entry name" value="zf-RING_2"/>
    <property type="match status" value="1"/>
</dbReference>
<dbReference type="InterPro" id="IPR011016">
    <property type="entry name" value="Znf_RING-CH"/>
</dbReference>
<dbReference type="InterPro" id="IPR054477">
    <property type="entry name" value="LTN1_E3_ligase_6th"/>
</dbReference>
<comment type="caution">
    <text evidence="19">The sequence shown here is derived from an EMBL/GenBank/DDBJ whole genome shotgun (WGS) entry which is preliminary data.</text>
</comment>
<evidence type="ECO:0000256" key="9">
    <source>
        <dbReference type="ARBA" id="ARBA00022723"/>
    </source>
</evidence>
<evidence type="ECO:0000256" key="11">
    <source>
        <dbReference type="ARBA" id="ARBA00022771"/>
    </source>
</evidence>
<evidence type="ECO:0000256" key="1">
    <source>
        <dbReference type="ARBA" id="ARBA00000900"/>
    </source>
</evidence>
<dbReference type="GO" id="GO:0061630">
    <property type="term" value="F:ubiquitin protein ligase activity"/>
    <property type="evidence" value="ECO:0007669"/>
    <property type="project" value="UniProtKB-UniRule"/>
</dbReference>
<comment type="subunit">
    <text evidence="16">Component of the ribosome quality control complex (RQC).</text>
</comment>
<feature type="region of interest" description="Disordered" evidence="17">
    <location>
        <begin position="249"/>
        <end position="292"/>
    </location>
</feature>
<evidence type="ECO:0000256" key="12">
    <source>
        <dbReference type="ARBA" id="ARBA00022786"/>
    </source>
</evidence>
<evidence type="ECO:0000256" key="8">
    <source>
        <dbReference type="ARBA" id="ARBA00022679"/>
    </source>
</evidence>
<dbReference type="Proteomes" id="UP000757232">
    <property type="component" value="Unassembled WGS sequence"/>
</dbReference>
<evidence type="ECO:0000256" key="5">
    <source>
        <dbReference type="ARBA" id="ARBA00012483"/>
    </source>
</evidence>
<protein>
    <recommendedName>
        <fullName evidence="6 16">E3 ubiquitin-protein ligase listerin</fullName>
        <ecNumber evidence="5 16">2.3.2.27</ecNumber>
    </recommendedName>
    <alternativeName>
        <fullName evidence="16">RING-type E3 ubiquitin transferase listerin</fullName>
    </alternativeName>
</protein>
<dbReference type="GO" id="GO:0005829">
    <property type="term" value="C:cytosol"/>
    <property type="evidence" value="ECO:0007669"/>
    <property type="project" value="UniProtKB-SubCell"/>
</dbReference>
<feature type="compositionally biased region" description="Polar residues" evidence="17">
    <location>
        <begin position="1"/>
        <end position="12"/>
    </location>
</feature>
<evidence type="ECO:0000256" key="13">
    <source>
        <dbReference type="ARBA" id="ARBA00022833"/>
    </source>
</evidence>
<evidence type="ECO:0000256" key="14">
    <source>
        <dbReference type="ARBA" id="ARBA00055150"/>
    </source>
</evidence>
<proteinExistence type="inferred from homology"/>
<keyword evidence="7" id="KW-0963">Cytoplasm</keyword>
<keyword evidence="11 15" id="KW-0863">Zinc-finger</keyword>
<name>A0A9Q5I354_SANBA</name>
<dbReference type="GO" id="GO:0008270">
    <property type="term" value="F:zinc ion binding"/>
    <property type="evidence" value="ECO:0007669"/>
    <property type="project" value="UniProtKB-KW"/>
</dbReference>
<dbReference type="GO" id="GO:1990116">
    <property type="term" value="P:ribosome-associated ubiquitin-dependent protein catabolic process"/>
    <property type="evidence" value="ECO:0007669"/>
    <property type="project" value="UniProtKB-UniRule"/>
</dbReference>
<dbReference type="OrthoDB" id="6108at2759"/>
<dbReference type="Pfam" id="PF22958">
    <property type="entry name" value="Ltn1_1st"/>
    <property type="match status" value="1"/>
</dbReference>
<evidence type="ECO:0000256" key="6">
    <source>
        <dbReference type="ARBA" id="ARBA00017157"/>
    </source>
</evidence>
<keyword evidence="9 16" id="KW-0479">Metal-binding</keyword>
<dbReference type="EC" id="2.3.2.27" evidence="5 16"/>
<feature type="compositionally biased region" description="Basic and acidic residues" evidence="17">
    <location>
        <begin position="21"/>
        <end position="48"/>
    </location>
</feature>
<dbReference type="PROSITE" id="PS50089">
    <property type="entry name" value="ZF_RING_2"/>
    <property type="match status" value="1"/>
</dbReference>
<dbReference type="Gene3D" id="3.30.40.10">
    <property type="entry name" value="Zinc/RING finger domain, C3HC4 (zinc finger)"/>
    <property type="match status" value="1"/>
</dbReference>
<evidence type="ECO:0000256" key="7">
    <source>
        <dbReference type="ARBA" id="ARBA00022490"/>
    </source>
</evidence>
<dbReference type="Pfam" id="PF22999">
    <property type="entry name" value="LTN1_E3_ligase_6th"/>
    <property type="match status" value="1"/>
</dbReference>
<dbReference type="InterPro" id="IPR039795">
    <property type="entry name" value="LTN1/Rkr1"/>
</dbReference>
<dbReference type="PANTHER" id="PTHR12389">
    <property type="entry name" value="ZINC FINGER PROTEIN 294"/>
    <property type="match status" value="1"/>
</dbReference>
<evidence type="ECO:0000259" key="18">
    <source>
        <dbReference type="PROSITE" id="PS50089"/>
    </source>
</evidence>
<feature type="region of interest" description="Disordered" evidence="17">
    <location>
        <begin position="426"/>
        <end position="447"/>
    </location>
</feature>
<dbReference type="SUPFAM" id="SSF57850">
    <property type="entry name" value="RING/U-box"/>
    <property type="match status" value="1"/>
</dbReference>
<keyword evidence="13 16" id="KW-0862">Zinc</keyword>
<evidence type="ECO:0000256" key="10">
    <source>
        <dbReference type="ARBA" id="ARBA00022737"/>
    </source>
</evidence>
<dbReference type="PANTHER" id="PTHR12389:SF0">
    <property type="entry name" value="E3 UBIQUITIN-PROTEIN LIGASE LISTERIN"/>
    <property type="match status" value="1"/>
</dbReference>
<comment type="subcellular location">
    <subcellularLocation>
        <location evidence="2">Cytoplasm</location>
        <location evidence="2">Cytosol</location>
    </subcellularLocation>
</comment>
<organism evidence="19 20">
    <name type="scientific">Sanghuangporus baumii</name>
    <name type="common">Phellinus baumii</name>
    <dbReference type="NCBI Taxonomy" id="108892"/>
    <lineage>
        <taxon>Eukaryota</taxon>
        <taxon>Fungi</taxon>
        <taxon>Dikarya</taxon>
        <taxon>Basidiomycota</taxon>
        <taxon>Agaricomycotina</taxon>
        <taxon>Agaricomycetes</taxon>
        <taxon>Hymenochaetales</taxon>
        <taxon>Hymenochaetaceae</taxon>
        <taxon>Sanghuangporus</taxon>
    </lineage>
</organism>
<evidence type="ECO:0000256" key="16">
    <source>
        <dbReference type="RuleBase" id="RU367090"/>
    </source>
</evidence>
<comment type="similarity">
    <text evidence="4 16">Belongs to the LTN1 family.</text>
</comment>
<comment type="catalytic activity">
    <reaction evidence="1 16">
        <text>S-ubiquitinyl-[E2 ubiquitin-conjugating enzyme]-L-cysteine + [acceptor protein]-L-lysine = [E2 ubiquitin-conjugating enzyme]-L-cysteine + N(6)-ubiquitinyl-[acceptor protein]-L-lysine.</text>
        <dbReference type="EC" id="2.3.2.27"/>
    </reaction>
</comment>
<evidence type="ECO:0000313" key="19">
    <source>
        <dbReference type="EMBL" id="OCB90835.1"/>
    </source>
</evidence>
<dbReference type="FunFam" id="3.30.40.10:FF:000038">
    <property type="entry name" value="E3 ubiquitin-protein ligase listerin"/>
    <property type="match status" value="1"/>
</dbReference>
<evidence type="ECO:0000256" key="17">
    <source>
        <dbReference type="SAM" id="MobiDB-lite"/>
    </source>
</evidence>
<evidence type="ECO:0000256" key="3">
    <source>
        <dbReference type="ARBA" id="ARBA00004906"/>
    </source>
</evidence>
<feature type="compositionally biased region" description="Acidic residues" evidence="17">
    <location>
        <begin position="429"/>
        <end position="447"/>
    </location>
</feature>
<dbReference type="GO" id="GO:1990112">
    <property type="term" value="C:RQC complex"/>
    <property type="evidence" value="ECO:0007669"/>
    <property type="project" value="UniProtKB-UniRule"/>
</dbReference>
<evidence type="ECO:0000256" key="2">
    <source>
        <dbReference type="ARBA" id="ARBA00004514"/>
    </source>
</evidence>
<dbReference type="InterPro" id="IPR013083">
    <property type="entry name" value="Znf_RING/FYVE/PHD"/>
</dbReference>
<evidence type="ECO:0000313" key="20">
    <source>
        <dbReference type="Proteomes" id="UP000757232"/>
    </source>
</evidence>
<feature type="region of interest" description="Disordered" evidence="17">
    <location>
        <begin position="1"/>
        <end position="48"/>
    </location>
</feature>
<keyword evidence="12 16" id="KW-0833">Ubl conjugation pathway</keyword>
<sequence length="1789" mass="199170">MPKGQKSSATSATRKKHARKAAGDAKQELPLPKEKKKEKGKNKKEPRVKVFIAPTKPAPIRPDPLDSLGIAKRLHPDLLVILRRLAKKDSVTKRKALEEFQSDWVERALRDSDDEGGIVESMLQTALPVWLHHLPSLLLSASRRIRLLAATIHTSLLRIQSIHEQVMYFLNESGDAAQVEGVLGSWSMASEDVDRSIAIQARKGWDLVFSGVEMDNTSLSLLLPFAKRALFDPIALYMDLNPVQPTFAPQLPAHASPRNKAAAKRPPIQPAVDEDSLPRKQDEEEESESDRKGRLRVGALGVLRWILEKEKVSIQDQLSELLASPLFWTGLYYGPSPPFCSIHSSSGFIGDEQPIVRKTAWGVLRNLLRFHNAYVQNTLLHVLSSAVLRSAWVEPDSNVRASIWEPLLKFLTQYPTCWDIDLASVASKEDEDEEGSEEESDHDDTLENDDGIARVLVPSSTQSEAFREFLTFLSLGCYGSSAQGYPTVVIILSTIPPSMIGREPETWTDFVTSFWAALDGRAFTSIAAERAVGSAAFLSALIECVILLVKRSRAFSEGTFGDDRRHGVAAFVRQQFDRVWEELVKDRLRMQGTAAGKVLARAFAALESLNESLFAAAWEPMALSITSSCSPQQTETASVNSKRFSIQISLLKGLWEESQDAKEATWTKAISTLICTTASVLIEQTGEQLESVRKCRLRPADVTAPQRLAELLSHFSSLIFGNSDLSSRIDTLMHRDIMSILRSEPAMQLCLVFLSRRGDDTACLSLWRNILKTISSDLNLQEEVLPLLVSAAEKGDLSSRLRPEDGEMDSVAIGLVADVLDVESGRDTEFRRTLLKRLLGTPHFFLSPRTASSLLHRIANAFSESSRVLMHDSSSPGSLASLRSPLVLLSSVIEARPGVALSPDIRGSLPDLFVFGHALPRTELLSSEAKALCLQARQMWSTALSADQMDSEQRDDLLSSVRSLLRDLIVDVHSRVSPEAVLQIIAEGHAGTSIDLLQDLFPSQEVLEDRFRDLPSNPIDAALAIVDPLIPPPSLWHDDIEYSDQPSDRTGMFEYSRIVNALLVAATDNRDLVRQNIWLLRHFLILTLAASERQMVPSAISGYFSHDVAPDVLQEIAMRAKALTAFLLSETYDEVWHTEIVKAFVTGKDRLAWNRDPSSFVVNLLKLATRGNGLRESRVLYMVLRHLLNGAVTSGAEQWMTLARRIEKQASHATLVIIRAVNDSGLEPPSLDHYRNAVAAEMLGVPASRADTDGLALLHRLALAAPDADSDTIFLPQNRAVRLMKTCQGWVESDEGVSEDVESEMTLVFQYLAPILQNVPGAHWDFIFDVIENNLENCSFTEPSTLVALSRTLKLVLIVQDLCRTNKSLRAVWTEREKPILTLVRDVVQNASGKPLSASVPRSVCWNTALTIVQNLPDSLIDHESLPKMAHLILDPSSEVAKMSYSLLFKAAQKWTEYLVVEAGVDTSSETAKYEIPVELVRVLESALQPDDSTEPNIFAYLLGWTIVFDLFDNASLRVKMSYATQLRDLDLIGSSFLPFIFDLLELYGGRSRPFPLEAWSVEEYYVQFYDPDSLLSPRLFAAHLFYRALLNVPSLIANWWAACKDRQLLTSVTNLTTKYYSPVLIAAELRHIKDPEGVAELSGENWSIKVAAGIGEVSAAYTVDEQVMEIAVRLPPDYPLHGIEVRDVQKLGVDEKRWRGWLLAVQQIVSSQNGRIVDGLSMFKKNVTHHFENQTECAICYSIISVTELALPKKRCKTCKNKFHSGCLFKWFNTSHTSSCPLCRSDFI</sequence>